<feature type="binding site" evidence="2">
    <location>
        <position position="107"/>
    </location>
    <ligand>
        <name>prephenate</name>
        <dbReference type="ChEBI" id="CHEBI:29934"/>
    </ligand>
</feature>
<dbReference type="PANTHER" id="PTHR21164">
    <property type="entry name" value="CHORISMATE MUTASE"/>
    <property type="match status" value="1"/>
</dbReference>
<gene>
    <name evidence="4" type="primary">aroH</name>
    <name evidence="4" type="ORF">GKZ89_02055</name>
</gene>
<comment type="catalytic activity">
    <reaction evidence="3">
        <text>chorismate = prephenate</text>
        <dbReference type="Rhea" id="RHEA:13897"/>
        <dbReference type="ChEBI" id="CHEBI:29748"/>
        <dbReference type="ChEBI" id="CHEBI:29934"/>
        <dbReference type="EC" id="5.4.99.5"/>
    </reaction>
</comment>
<keyword evidence="3 4" id="KW-0413">Isomerase</keyword>
<evidence type="ECO:0000256" key="2">
    <source>
        <dbReference type="PIRSR" id="PIRSR005965-1"/>
    </source>
</evidence>
<dbReference type="OrthoDB" id="9802232at2"/>
<keyword evidence="2 3" id="KW-0057">Aromatic amino acid biosynthesis</keyword>
<dbReference type="Gene3D" id="3.30.1330.40">
    <property type="entry name" value="RutC-like"/>
    <property type="match status" value="1"/>
</dbReference>
<dbReference type="InterPro" id="IPR008243">
    <property type="entry name" value="Chorismate_mutase_AroH"/>
</dbReference>
<evidence type="ECO:0000313" key="5">
    <source>
        <dbReference type="Proteomes" id="UP000434639"/>
    </source>
</evidence>
<dbReference type="GO" id="GO:0008652">
    <property type="term" value="P:amino acid biosynthetic process"/>
    <property type="evidence" value="ECO:0007669"/>
    <property type="project" value="UniProtKB-UniRule"/>
</dbReference>
<dbReference type="RefSeq" id="WP_155110702.1">
    <property type="nucleotide sequence ID" value="NZ_WMIB01000001.1"/>
</dbReference>
<comment type="caution">
    <text evidence="4">The sequence shown here is derived from an EMBL/GenBank/DDBJ whole genome shotgun (WGS) entry which is preliminary data.</text>
</comment>
<evidence type="ECO:0000313" key="4">
    <source>
        <dbReference type="EMBL" id="MTH52173.1"/>
    </source>
</evidence>
<accession>A0A7X2S1U1</accession>
<dbReference type="EC" id="5.4.99.5" evidence="1 3"/>
<dbReference type="UniPathway" id="UPA00120">
    <property type="reaction ID" value="UER00203"/>
</dbReference>
<evidence type="ECO:0000256" key="1">
    <source>
        <dbReference type="NCBIfam" id="TIGR01796"/>
    </source>
</evidence>
<dbReference type="Proteomes" id="UP000434639">
    <property type="component" value="Unassembled WGS sequence"/>
</dbReference>
<keyword evidence="2 3" id="KW-0028">Amino-acid biosynthesis</keyword>
<dbReference type="GO" id="GO:0004106">
    <property type="term" value="F:chorismate mutase activity"/>
    <property type="evidence" value="ECO:0007669"/>
    <property type="project" value="UniProtKB-UniRule"/>
</dbReference>
<dbReference type="PIRSF" id="PIRSF005965">
    <property type="entry name" value="Chor_mut_AroH"/>
    <property type="match status" value="1"/>
</dbReference>
<proteinExistence type="predicted"/>
<dbReference type="CDD" id="cd02185">
    <property type="entry name" value="AroH"/>
    <property type="match status" value="1"/>
</dbReference>
<dbReference type="GO" id="GO:0046417">
    <property type="term" value="P:chorismate metabolic process"/>
    <property type="evidence" value="ECO:0007669"/>
    <property type="project" value="TreeGrafter"/>
</dbReference>
<reference evidence="4 5" key="1">
    <citation type="journal article" date="2017" name="Int. J. Syst. Evol. Microbiol.">
        <title>Bacillus mangrovi sp. nov., isolated from a sediment sample from a mangrove forest.</title>
        <authorList>
            <person name="Gupta V."/>
            <person name="Singh P.K."/>
            <person name="Korpole S."/>
            <person name="Tanuku N.R.S."/>
            <person name="Pinnaka A.K."/>
        </authorList>
    </citation>
    <scope>NUCLEOTIDE SEQUENCE [LARGE SCALE GENOMIC DNA]</scope>
    <source>
        <strain evidence="4 5">KCTC 33872</strain>
    </source>
</reference>
<sequence length="127" mass="14088">MIRGIRGAATAENNSEEAIWTAAEELFRKMAVENKISPEQVSSVIITATPDLNAAFPAKALRELKGWTHVPVMCMSEIDVPGSLEKCIRVMMHTDTEKDQQEIRHIYLGGAEVLRPDLQKSPGLTEK</sequence>
<dbReference type="NCBIfam" id="TIGR01796">
    <property type="entry name" value="CM_mono_aroH"/>
    <property type="match status" value="1"/>
</dbReference>
<protein>
    <recommendedName>
        <fullName evidence="1 3">chorismate mutase</fullName>
        <ecNumber evidence="1 3">5.4.99.5</ecNumber>
    </recommendedName>
</protein>
<keyword evidence="5" id="KW-1185">Reference proteome</keyword>
<dbReference type="AlphaFoldDB" id="A0A7X2S1U1"/>
<evidence type="ECO:0000256" key="3">
    <source>
        <dbReference type="PROSITE-ProRule" id="PRU00514"/>
    </source>
</evidence>
<dbReference type="PROSITE" id="PS51167">
    <property type="entry name" value="CHORISMATE_MUT_1"/>
    <property type="match status" value="1"/>
</dbReference>
<dbReference type="PANTHER" id="PTHR21164:SF0">
    <property type="entry name" value="CHORISMATE MUTASE AROH"/>
    <property type="match status" value="1"/>
</dbReference>
<dbReference type="Pfam" id="PF07736">
    <property type="entry name" value="CM_1"/>
    <property type="match status" value="1"/>
</dbReference>
<dbReference type="EMBL" id="WMIB01000001">
    <property type="protein sequence ID" value="MTH52173.1"/>
    <property type="molecule type" value="Genomic_DNA"/>
</dbReference>
<feature type="binding site" evidence="2">
    <location>
        <position position="89"/>
    </location>
    <ligand>
        <name>prephenate</name>
        <dbReference type="ChEBI" id="CHEBI:29934"/>
    </ligand>
</feature>
<dbReference type="InterPro" id="IPR035959">
    <property type="entry name" value="RutC-like_sf"/>
</dbReference>
<organism evidence="4 5">
    <name type="scientific">Metabacillus mangrovi</name>
    <dbReference type="NCBI Taxonomy" id="1491830"/>
    <lineage>
        <taxon>Bacteria</taxon>
        <taxon>Bacillati</taxon>
        <taxon>Bacillota</taxon>
        <taxon>Bacilli</taxon>
        <taxon>Bacillales</taxon>
        <taxon>Bacillaceae</taxon>
        <taxon>Metabacillus</taxon>
    </lineage>
</organism>
<dbReference type="SUPFAM" id="SSF55298">
    <property type="entry name" value="YjgF-like"/>
    <property type="match status" value="1"/>
</dbReference>
<feature type="binding site" evidence="2">
    <location>
        <position position="6"/>
    </location>
    <ligand>
        <name>prephenate</name>
        <dbReference type="ChEBI" id="CHEBI:29934"/>
    </ligand>
</feature>
<dbReference type="GO" id="GO:0009073">
    <property type="term" value="P:aromatic amino acid family biosynthetic process"/>
    <property type="evidence" value="ECO:0007669"/>
    <property type="project" value="UniProtKB-UniRule"/>
</dbReference>
<name>A0A7X2S1U1_9BACI</name>